<keyword evidence="4" id="KW-1185">Reference proteome</keyword>
<feature type="region of interest" description="Disordered" evidence="1">
    <location>
        <begin position="1"/>
        <end position="24"/>
    </location>
</feature>
<evidence type="ECO:0000313" key="4">
    <source>
        <dbReference type="Proteomes" id="UP001610563"/>
    </source>
</evidence>
<reference evidence="3 4" key="1">
    <citation type="submission" date="2024-07" db="EMBL/GenBank/DDBJ databases">
        <title>Section-level genome sequencing and comparative genomics of Aspergillus sections Usti and Cavernicolus.</title>
        <authorList>
            <consortium name="Lawrence Berkeley National Laboratory"/>
            <person name="Nybo J.L."/>
            <person name="Vesth T.C."/>
            <person name="Theobald S."/>
            <person name="Frisvad J.C."/>
            <person name="Larsen T.O."/>
            <person name="Kjaerboelling I."/>
            <person name="Rothschild-Mancinelli K."/>
            <person name="Lyhne E.K."/>
            <person name="Kogle M.E."/>
            <person name="Barry K."/>
            <person name="Clum A."/>
            <person name="Na H."/>
            <person name="Ledsgaard L."/>
            <person name="Lin J."/>
            <person name="Lipzen A."/>
            <person name="Kuo A."/>
            <person name="Riley R."/>
            <person name="Mondo S."/>
            <person name="Labutti K."/>
            <person name="Haridas S."/>
            <person name="Pangalinan J."/>
            <person name="Salamov A.A."/>
            <person name="Simmons B.A."/>
            <person name="Magnuson J.K."/>
            <person name="Chen J."/>
            <person name="Drula E."/>
            <person name="Henrissat B."/>
            <person name="Wiebenga A."/>
            <person name="Lubbers R.J."/>
            <person name="Gomes A.C."/>
            <person name="Makela M.R."/>
            <person name="Stajich J."/>
            <person name="Grigoriev I.V."/>
            <person name="Mortensen U.H."/>
            <person name="De Vries R.P."/>
            <person name="Baker S.E."/>
            <person name="Andersen M.R."/>
        </authorList>
    </citation>
    <scope>NUCLEOTIDE SEQUENCE [LARGE SCALE GENOMIC DNA]</scope>
    <source>
        <strain evidence="3 4">CBS 209.92</strain>
    </source>
</reference>
<feature type="compositionally biased region" description="Polar residues" evidence="1">
    <location>
        <begin position="45"/>
        <end position="66"/>
    </location>
</feature>
<evidence type="ECO:0000256" key="1">
    <source>
        <dbReference type="SAM" id="MobiDB-lite"/>
    </source>
</evidence>
<feature type="domain" description="DUF6570" evidence="2">
    <location>
        <begin position="288"/>
        <end position="424"/>
    </location>
</feature>
<evidence type="ECO:0000313" key="3">
    <source>
        <dbReference type="EMBL" id="KAL2785259.1"/>
    </source>
</evidence>
<gene>
    <name evidence="3" type="ORF">BJX66DRAFT_315213</name>
</gene>
<dbReference type="EMBL" id="JBFTWV010000150">
    <property type="protein sequence ID" value="KAL2785259.1"/>
    <property type="molecule type" value="Genomic_DNA"/>
</dbReference>
<feature type="compositionally biased region" description="Polar residues" evidence="1">
    <location>
        <begin position="95"/>
        <end position="107"/>
    </location>
</feature>
<protein>
    <recommendedName>
        <fullName evidence="2">DUF6570 domain-containing protein</fullName>
    </recommendedName>
</protein>
<proteinExistence type="predicted"/>
<dbReference type="Pfam" id="PF20209">
    <property type="entry name" value="DUF6570"/>
    <property type="match status" value="1"/>
</dbReference>
<feature type="region of interest" description="Disordered" evidence="1">
    <location>
        <begin position="45"/>
        <end position="79"/>
    </location>
</feature>
<accession>A0ABR4FPR0</accession>
<feature type="region of interest" description="Disordered" evidence="1">
    <location>
        <begin position="95"/>
        <end position="135"/>
    </location>
</feature>
<feature type="compositionally biased region" description="Polar residues" evidence="1">
    <location>
        <begin position="7"/>
        <end position="18"/>
    </location>
</feature>
<dbReference type="Proteomes" id="UP001610563">
    <property type="component" value="Unassembled WGS sequence"/>
</dbReference>
<name>A0ABR4FPR0_9EURO</name>
<comment type="caution">
    <text evidence="3">The sequence shown here is derived from an EMBL/GenBank/DDBJ whole genome shotgun (WGS) entry which is preliminary data.</text>
</comment>
<dbReference type="InterPro" id="IPR046700">
    <property type="entry name" value="DUF6570"/>
</dbReference>
<feature type="region of interest" description="Disordered" evidence="1">
    <location>
        <begin position="153"/>
        <end position="180"/>
    </location>
</feature>
<organism evidence="3 4">
    <name type="scientific">Aspergillus keveii</name>
    <dbReference type="NCBI Taxonomy" id="714993"/>
    <lineage>
        <taxon>Eukaryota</taxon>
        <taxon>Fungi</taxon>
        <taxon>Dikarya</taxon>
        <taxon>Ascomycota</taxon>
        <taxon>Pezizomycotina</taxon>
        <taxon>Eurotiomycetes</taxon>
        <taxon>Eurotiomycetidae</taxon>
        <taxon>Eurotiales</taxon>
        <taxon>Aspergillaceae</taxon>
        <taxon>Aspergillus</taxon>
        <taxon>Aspergillus subgen. Nidulantes</taxon>
    </lineage>
</organism>
<feature type="compositionally biased region" description="Polar residues" evidence="1">
    <location>
        <begin position="121"/>
        <end position="133"/>
    </location>
</feature>
<evidence type="ECO:0000259" key="2">
    <source>
        <dbReference type="Pfam" id="PF20209"/>
    </source>
</evidence>
<sequence length="530" mass="58130">MPPGSVSLPTGTDSTPSHGASYRLPPGACISKTFDPFRNSITLSTSPNTITGKRRLNSSQTRSLSIAPSPLLAQGSPSSCLRPIAPRPCLTLPLSSANSPAPQNISTRETDPVFPPITLAPFQSQSAPNSLATDTFAPSRHTQQNLNHAIAAASPTSPSKRPGPSTAPSQSKRPARRSQCASADRVNRALAFIHQNLQQRQLASDAFPPGLSPAQIRASVARYEEHIKVTAEQSVCSSCGRCVPISEIVEVDDDDPLLRPLDGYLDHYGKQGHEWDLCFPCLKSLSQNAVPRFSAMNRVNVMLCQNYPSVLEDLTPVEECLIARCHPVGVILKLRPGGCTSPVSYRALRGHFIVIPQDPEPLLRMLPSPELRLPDMIKVIWLGKQRPTYTDLSPYLLVRKQKVLTALQYLVRHNQVYQSLTINHLMVDMWADDFIPPELEDNIICIDGSDSNEREGYSVDLSRGNYENDLQAALDPEFDLDTNDPLITGSVCTDINGERQNPDRRLLDALLDVVSGQPPVLSQDTHFPDH</sequence>